<evidence type="ECO:0000259" key="9">
    <source>
        <dbReference type="PROSITE" id="PS52029"/>
    </source>
</evidence>
<dbReference type="InterPro" id="IPR002477">
    <property type="entry name" value="Peptidoglycan-bd-like"/>
</dbReference>
<dbReference type="Gene3D" id="1.10.101.10">
    <property type="entry name" value="PGBD-like superfamily/PGBD"/>
    <property type="match status" value="1"/>
</dbReference>
<evidence type="ECO:0000256" key="8">
    <source>
        <dbReference type="SAM" id="SignalP"/>
    </source>
</evidence>
<reference evidence="10 11" key="1">
    <citation type="submission" date="2016-10" db="EMBL/GenBank/DDBJ databases">
        <authorList>
            <person name="Varghese N."/>
            <person name="Submissions S."/>
        </authorList>
    </citation>
    <scope>NUCLEOTIDE SEQUENCE [LARGE SCALE GENOMIC DNA]</scope>
    <source>
        <strain evidence="10 11">DSM 16392</strain>
    </source>
</reference>
<organism evidence="10 11">
    <name type="scientific">Pseudovibrio ascidiaceicola</name>
    <dbReference type="NCBI Taxonomy" id="285279"/>
    <lineage>
        <taxon>Bacteria</taxon>
        <taxon>Pseudomonadati</taxon>
        <taxon>Pseudomonadota</taxon>
        <taxon>Alphaproteobacteria</taxon>
        <taxon>Hyphomicrobiales</taxon>
        <taxon>Stappiaceae</taxon>
        <taxon>Pseudovibrio</taxon>
    </lineage>
</organism>
<keyword evidence="8" id="KW-0732">Signal</keyword>
<sequence>MFGRTSTSALLAGAVIALSSTMYSAQAAIPDNFDEQLEQVNLAQSNPVAQEIQQALSKKHRRQNFHAKREAAAAKLFYENRSFQPAWILKGKLSASALSVMETLQSAEKEGLHAADYPVPAAGFNADGKATPEQIAAAELELTHSILKYAEDAQAGRVSPYAISEDITLRPERPDPIEALTSIAHSVAPAKTLAAFNPPHAEYKALKKQLAELREHTENGSLEEQVVIPAGKVLKVGVKSSRVAVLRERLSVPAVESQMNVYTQDLAYAVEAFQAANGLHPDGAVGPRTLLALNGRVSGDPINDVIANMERWRWMPRELGETHLRVNIPEFMVRLNMDGFVLYETRVVVGKRSNKTPVFSDKMQHVIVNPYWNVPYSIASKELLPELRASNPQSYLQKGNYEIVYGGKIVDPRRVNWDAVTFKQIRIRQRPGRGNALGKIKFMFPNKHNVYLHDTPSKSLFNRSERAFSHGCVRVQNPFEFADALMATQNTMTGNYIRSLVGKKQTQVNLQRDIPVHISYFTAFVDEAGKLQRRPDIYGHNQATIDALNL</sequence>
<comment type="similarity">
    <text evidence="2">Belongs to the YkuD family.</text>
</comment>
<feature type="chain" id="PRO_5046764231" evidence="8">
    <location>
        <begin position="28"/>
        <end position="550"/>
    </location>
</feature>
<evidence type="ECO:0000313" key="10">
    <source>
        <dbReference type="EMBL" id="SFK55538.1"/>
    </source>
</evidence>
<dbReference type="PANTHER" id="PTHR41533:SF2">
    <property type="entry name" value="BLR7131 PROTEIN"/>
    <property type="match status" value="1"/>
</dbReference>
<dbReference type="Pfam" id="PF03734">
    <property type="entry name" value="YkuD"/>
    <property type="match status" value="1"/>
</dbReference>
<dbReference type="SUPFAM" id="SSF47090">
    <property type="entry name" value="PGBD-like"/>
    <property type="match status" value="1"/>
</dbReference>
<dbReference type="InterPro" id="IPR038063">
    <property type="entry name" value="Transpep_catalytic_dom"/>
</dbReference>
<comment type="pathway">
    <text evidence="1 7">Cell wall biogenesis; peptidoglycan biosynthesis.</text>
</comment>
<dbReference type="InterPro" id="IPR052905">
    <property type="entry name" value="LD-transpeptidase_YkuD-like"/>
</dbReference>
<feature type="active site" description="Nucleophile" evidence="7">
    <location>
        <position position="472"/>
    </location>
</feature>
<evidence type="ECO:0000256" key="4">
    <source>
        <dbReference type="ARBA" id="ARBA00022960"/>
    </source>
</evidence>
<dbReference type="PROSITE" id="PS52029">
    <property type="entry name" value="LD_TPASE"/>
    <property type="match status" value="1"/>
</dbReference>
<dbReference type="Pfam" id="PF20142">
    <property type="entry name" value="Scaffold"/>
    <property type="match status" value="1"/>
</dbReference>
<keyword evidence="4 7" id="KW-0133">Cell shape</keyword>
<keyword evidence="5 7" id="KW-0573">Peptidoglycan synthesis</keyword>
<name>A0A1I4AGK1_9HYPH</name>
<dbReference type="Gene3D" id="2.40.440.10">
    <property type="entry name" value="L,D-transpeptidase catalytic domain-like"/>
    <property type="match status" value="1"/>
</dbReference>
<evidence type="ECO:0000256" key="1">
    <source>
        <dbReference type="ARBA" id="ARBA00004752"/>
    </source>
</evidence>
<dbReference type="InterPro" id="IPR005490">
    <property type="entry name" value="LD_TPept_cat_dom"/>
</dbReference>
<comment type="caution">
    <text evidence="10">The sequence shown here is derived from an EMBL/GenBank/DDBJ whole genome shotgun (WGS) entry which is preliminary data.</text>
</comment>
<evidence type="ECO:0000256" key="2">
    <source>
        <dbReference type="ARBA" id="ARBA00005992"/>
    </source>
</evidence>
<dbReference type="Pfam" id="PF01471">
    <property type="entry name" value="PG_binding_1"/>
    <property type="match status" value="1"/>
</dbReference>
<proteinExistence type="inferred from homology"/>
<protein>
    <submittedName>
        <fullName evidence="10">Murein L,D-transpeptidase YcbB/YkuD</fullName>
    </submittedName>
</protein>
<evidence type="ECO:0000256" key="6">
    <source>
        <dbReference type="ARBA" id="ARBA00023316"/>
    </source>
</evidence>
<dbReference type="PANTHER" id="PTHR41533">
    <property type="entry name" value="L,D-TRANSPEPTIDASE HI_1667-RELATED"/>
    <property type="match status" value="1"/>
</dbReference>
<keyword evidence="3" id="KW-0808">Transferase</keyword>
<feature type="domain" description="L,D-TPase catalytic" evidence="9">
    <location>
        <begin position="322"/>
        <end position="500"/>
    </location>
</feature>
<evidence type="ECO:0000313" key="11">
    <source>
        <dbReference type="Proteomes" id="UP000199598"/>
    </source>
</evidence>
<dbReference type="InterPro" id="IPR036366">
    <property type="entry name" value="PGBDSf"/>
</dbReference>
<feature type="signal peptide" evidence="8">
    <location>
        <begin position="1"/>
        <end position="27"/>
    </location>
</feature>
<evidence type="ECO:0000256" key="3">
    <source>
        <dbReference type="ARBA" id="ARBA00022679"/>
    </source>
</evidence>
<keyword evidence="6 7" id="KW-0961">Cell wall biogenesis/degradation</keyword>
<feature type="active site" description="Proton donor/acceptor" evidence="7">
    <location>
        <position position="453"/>
    </location>
</feature>
<evidence type="ECO:0000256" key="7">
    <source>
        <dbReference type="PROSITE-ProRule" id="PRU01373"/>
    </source>
</evidence>
<dbReference type="InterPro" id="IPR036365">
    <property type="entry name" value="PGBD-like_sf"/>
</dbReference>
<dbReference type="SUPFAM" id="SSF141523">
    <property type="entry name" value="L,D-transpeptidase catalytic domain-like"/>
    <property type="match status" value="1"/>
</dbReference>
<dbReference type="InterPro" id="IPR045380">
    <property type="entry name" value="LD_TPept_scaffold_dom"/>
</dbReference>
<evidence type="ECO:0000256" key="5">
    <source>
        <dbReference type="ARBA" id="ARBA00022984"/>
    </source>
</evidence>
<dbReference type="CDD" id="cd16913">
    <property type="entry name" value="YkuD_like"/>
    <property type="match status" value="1"/>
</dbReference>
<gene>
    <name evidence="10" type="ORF">SAMN04488518_106198</name>
</gene>
<dbReference type="Proteomes" id="UP000199598">
    <property type="component" value="Unassembled WGS sequence"/>
</dbReference>
<dbReference type="EMBL" id="FOSK01000006">
    <property type="protein sequence ID" value="SFK55538.1"/>
    <property type="molecule type" value="Genomic_DNA"/>
</dbReference>
<keyword evidence="11" id="KW-1185">Reference proteome</keyword>
<dbReference type="RefSeq" id="WP_208860337.1">
    <property type="nucleotide sequence ID" value="NZ_FOSK01000006.1"/>
</dbReference>
<accession>A0A1I4AGK1</accession>